<feature type="transmembrane region" description="Helical" evidence="1">
    <location>
        <begin position="6"/>
        <end position="25"/>
    </location>
</feature>
<keyword evidence="1" id="KW-1133">Transmembrane helix</keyword>
<protein>
    <submittedName>
        <fullName evidence="2">Uncharacterized protein</fullName>
    </submittedName>
</protein>
<gene>
    <name evidence="2" type="ORF">ASZ90_001271</name>
</gene>
<evidence type="ECO:0000256" key="1">
    <source>
        <dbReference type="SAM" id="Phobius"/>
    </source>
</evidence>
<keyword evidence="1" id="KW-0472">Membrane</keyword>
<reference evidence="2" key="1">
    <citation type="journal article" date="2015" name="Proc. Natl. Acad. Sci. U.S.A.">
        <title>Networks of energetic and metabolic interactions define dynamics in microbial communities.</title>
        <authorList>
            <person name="Embree M."/>
            <person name="Liu J.K."/>
            <person name="Al-Bassam M.M."/>
            <person name="Zengler K."/>
        </authorList>
    </citation>
    <scope>NUCLEOTIDE SEQUENCE</scope>
</reference>
<evidence type="ECO:0000313" key="2">
    <source>
        <dbReference type="EMBL" id="KUG28846.1"/>
    </source>
</evidence>
<accession>A0A0W8G752</accession>
<name>A0A0W8G752_9ZZZZ</name>
<sequence>MISLGTAVFWLALYVAVFFAYYRYYFRPRLYLLMLDEESYLDYYLAKLPHMRNRPGERQGMVEFLIDKRCAFVRENRIFMAAATILVILGLAFSAN</sequence>
<dbReference type="AlphaFoldDB" id="A0A0W8G752"/>
<organism evidence="2">
    <name type="scientific">hydrocarbon metagenome</name>
    <dbReference type="NCBI Taxonomy" id="938273"/>
    <lineage>
        <taxon>unclassified sequences</taxon>
        <taxon>metagenomes</taxon>
        <taxon>ecological metagenomes</taxon>
    </lineage>
</organism>
<keyword evidence="1" id="KW-0812">Transmembrane</keyword>
<dbReference type="EMBL" id="LNQE01000169">
    <property type="protein sequence ID" value="KUG28846.1"/>
    <property type="molecule type" value="Genomic_DNA"/>
</dbReference>
<proteinExistence type="predicted"/>
<comment type="caution">
    <text evidence="2">The sequence shown here is derived from an EMBL/GenBank/DDBJ whole genome shotgun (WGS) entry which is preliminary data.</text>
</comment>
<feature type="transmembrane region" description="Helical" evidence="1">
    <location>
        <begin position="78"/>
        <end position="95"/>
    </location>
</feature>